<dbReference type="AlphaFoldDB" id="A0ABD1IFT6"/>
<dbReference type="Proteomes" id="UP001567538">
    <property type="component" value="Unassembled WGS sequence"/>
</dbReference>
<dbReference type="EMBL" id="JBEAFC010000002">
    <property type="protein sequence ID" value="KAL1567197.1"/>
    <property type="molecule type" value="Genomic_DNA"/>
</dbReference>
<dbReference type="PANTHER" id="PTHR46250:SF15">
    <property type="entry name" value="OS01G0523800 PROTEIN"/>
    <property type="match status" value="1"/>
</dbReference>
<name>A0ABD1IFT6_SALDI</name>
<feature type="region of interest" description="Disordered" evidence="1">
    <location>
        <begin position="1"/>
        <end position="21"/>
    </location>
</feature>
<evidence type="ECO:0000256" key="1">
    <source>
        <dbReference type="SAM" id="MobiDB-lite"/>
    </source>
</evidence>
<proteinExistence type="predicted"/>
<reference evidence="2 3" key="1">
    <citation type="submission" date="2024-06" db="EMBL/GenBank/DDBJ databases">
        <title>A chromosome level genome sequence of Diviner's sage (Salvia divinorum).</title>
        <authorList>
            <person name="Ford S.A."/>
            <person name="Ro D.-K."/>
            <person name="Ness R.W."/>
            <person name="Phillips M.A."/>
        </authorList>
    </citation>
    <scope>NUCLEOTIDE SEQUENCE [LARGE SCALE GENOMIC DNA]</scope>
    <source>
        <strain evidence="2">SAF-2024a</strain>
        <tissue evidence="2">Leaf</tissue>
    </source>
</reference>
<comment type="caution">
    <text evidence="2">The sequence shown here is derived from an EMBL/GenBank/DDBJ whole genome shotgun (WGS) entry which is preliminary data.</text>
</comment>
<gene>
    <name evidence="2" type="ORF">AAHA92_02702</name>
</gene>
<feature type="compositionally biased region" description="Polar residues" evidence="1">
    <location>
        <begin position="1"/>
        <end position="17"/>
    </location>
</feature>
<feature type="region of interest" description="Disordered" evidence="1">
    <location>
        <begin position="218"/>
        <end position="248"/>
    </location>
</feature>
<evidence type="ECO:0008006" key="4">
    <source>
        <dbReference type="Google" id="ProtNLM"/>
    </source>
</evidence>
<keyword evidence="3" id="KW-1185">Reference proteome</keyword>
<organism evidence="2 3">
    <name type="scientific">Salvia divinorum</name>
    <name type="common">Maria pastora</name>
    <name type="synonym">Diviner's sage</name>
    <dbReference type="NCBI Taxonomy" id="28513"/>
    <lineage>
        <taxon>Eukaryota</taxon>
        <taxon>Viridiplantae</taxon>
        <taxon>Streptophyta</taxon>
        <taxon>Embryophyta</taxon>
        <taxon>Tracheophyta</taxon>
        <taxon>Spermatophyta</taxon>
        <taxon>Magnoliopsida</taxon>
        <taxon>eudicotyledons</taxon>
        <taxon>Gunneridae</taxon>
        <taxon>Pentapetalae</taxon>
        <taxon>asterids</taxon>
        <taxon>lamiids</taxon>
        <taxon>Lamiales</taxon>
        <taxon>Lamiaceae</taxon>
        <taxon>Nepetoideae</taxon>
        <taxon>Mentheae</taxon>
        <taxon>Salviinae</taxon>
        <taxon>Salvia</taxon>
        <taxon>Salvia subgen. Calosphace</taxon>
    </lineage>
</organism>
<evidence type="ECO:0000313" key="2">
    <source>
        <dbReference type="EMBL" id="KAL1567197.1"/>
    </source>
</evidence>
<accession>A0ABD1IFT6</accession>
<sequence length="344" mass="39505">MSDNGISMSVRESNPSPNIELPGRARARVRAEVRAERSRRSWTDKEEDVLLIALKDLVTHGWKFDIGFIAGYLMRIDEALKREFSKTDIKVQPHIQSKINTWKRCYYSLALILEHSGVGFNSYGDFKIECNDEQWAQIVKADSNARFMRNKAWPLWDDWKGIFGKDRAGGIRAEDMLNADEKLHARLTPIPETQSSDYNFSLDDFYTQEQIAESLNLGHEKVKENENGAESTDRSLKSSSSMKKSSFKRKTMDAILEVMTKMHTDTNNRLDKLSTRIGYDFDLSAKRTKVSPLLDGIHGLSKKQNFLACDILVKEPERLDLFTGMVEVDKYDYLVHILEEKHGV</sequence>
<protein>
    <recommendedName>
        <fullName evidence="4">Myb/SANT-like domain-containing protein</fullName>
    </recommendedName>
</protein>
<dbReference type="PANTHER" id="PTHR46250">
    <property type="entry name" value="MYB/SANT-LIKE DNA-BINDING DOMAIN PROTEIN-RELATED"/>
    <property type="match status" value="1"/>
</dbReference>
<evidence type="ECO:0000313" key="3">
    <source>
        <dbReference type="Proteomes" id="UP001567538"/>
    </source>
</evidence>
<feature type="compositionally biased region" description="Basic and acidic residues" evidence="1">
    <location>
        <begin position="218"/>
        <end position="236"/>
    </location>
</feature>